<sequence length="156" mass="18602">MILKHAESVLLYFDEPKVSEYEILIKYNPTIINKKIYSLQEQINESYHLNVSHTVCDEVSGVISVSYPLEKLVIWIIQKQDDLDRFKKYSVIRMNLLKQILREYTKQEQKEVMDYMRSNGRIKAYETIDKLQKDLYKFKYSNRNNSAKKHSKATVV</sequence>
<proteinExistence type="predicted"/>
<reference evidence="2" key="4">
    <citation type="submission" date="2022-03" db="EMBL/GenBank/DDBJ databases">
        <title>Complete Genome Sequence of Staphylococcus edaphicus strain CCM 8731.</title>
        <authorList>
            <person name="Rimmer C.O."/>
            <person name="Thomas J.C."/>
        </authorList>
    </citation>
    <scope>NUCLEOTIDE SEQUENCE</scope>
    <source>
        <strain evidence="2">CCM 8731</strain>
    </source>
</reference>
<dbReference type="Proteomes" id="UP000223828">
    <property type="component" value="Unassembled WGS sequence"/>
</dbReference>
<dbReference type="RefSeq" id="WP_099090650.1">
    <property type="nucleotide sequence ID" value="NZ_CP093217.1"/>
</dbReference>
<dbReference type="EMBL" id="MRZN01000014">
    <property type="protein sequence ID" value="PHK49315.1"/>
    <property type="molecule type" value="Genomic_DNA"/>
</dbReference>
<dbReference type="AlphaFoldDB" id="A0A2C6WMK6"/>
<evidence type="ECO:0000313" key="4">
    <source>
        <dbReference type="Proteomes" id="UP001056588"/>
    </source>
</evidence>
<reference evidence="1" key="3">
    <citation type="submission" date="2017-10" db="EMBL/GenBank/DDBJ databases">
        <authorList>
            <person name="Vrbovska V."/>
            <person name="Kovarovic V."/>
            <person name="Indrakova A."/>
        </authorList>
    </citation>
    <scope>NUCLEOTIDE SEQUENCE</scope>
    <source>
        <strain evidence="1">CCM 8730</strain>
    </source>
</reference>
<accession>A0A2C6WMK6</accession>
<reference evidence="1" key="1">
    <citation type="journal article" date="2017" name="Appl. Environ. Microbiol.">
        <title>Staphylococcus edaphicus sp. nov., isolated in Antarctica, harbours mecC gene and genomic islands with suspected role in adaptation to extreme environment.</title>
        <authorList>
            <person name="Pantucek R."/>
            <person name="Sedlacek I."/>
            <person name="Indrakova A."/>
            <person name="Vrbovska V."/>
            <person name="Maslanova I."/>
            <person name="Kovarovic V."/>
            <person name="Svec P."/>
            <person name="Kralova S."/>
            <person name="Kristofova L."/>
            <person name="Keklakova J."/>
            <person name="Petras P."/>
            <person name="Doskar J."/>
        </authorList>
    </citation>
    <scope>NUCLEOTIDE SEQUENCE</scope>
    <source>
        <strain evidence="1">CCM 8730</strain>
    </source>
</reference>
<evidence type="ECO:0000313" key="3">
    <source>
        <dbReference type="Proteomes" id="UP000223828"/>
    </source>
</evidence>
<name>A0A2C6WMK6_9STAP</name>
<dbReference type="EMBL" id="CP093217">
    <property type="protein sequence ID" value="UQW80980.1"/>
    <property type="molecule type" value="Genomic_DNA"/>
</dbReference>
<keyword evidence="4" id="KW-1185">Reference proteome</keyword>
<keyword evidence="1" id="KW-0167">Capsid protein</keyword>
<organism evidence="1 3">
    <name type="scientific">Staphylococcus edaphicus</name>
    <dbReference type="NCBI Taxonomy" id="1955013"/>
    <lineage>
        <taxon>Bacteria</taxon>
        <taxon>Bacillati</taxon>
        <taxon>Bacillota</taxon>
        <taxon>Bacilli</taxon>
        <taxon>Bacillales</taxon>
        <taxon>Staphylococcaceae</taxon>
        <taxon>Staphylococcus</taxon>
    </lineage>
</organism>
<evidence type="ECO:0000313" key="2">
    <source>
        <dbReference type="EMBL" id="UQW80980.1"/>
    </source>
</evidence>
<reference evidence="3" key="2">
    <citation type="submission" date="2017-10" db="EMBL/GenBank/DDBJ databases">
        <title>Staphylococcus edaphicus sp. nov., isolated in Antarctica, harbouring mecC gene and genomic islands essential in adaptation to extreme environment.</title>
        <authorList>
            <person name="Pantucek R."/>
            <person name="Sedlacek I."/>
            <person name="Indrakova A."/>
            <person name="Vrbovska V."/>
            <person name="Maslanova I."/>
            <person name="Kovarovic V."/>
            <person name="Svec P."/>
            <person name="Kralova S."/>
            <person name="Kristofova L."/>
            <person name="Keklakova J."/>
            <person name="Petras P."/>
            <person name="Doskar J."/>
        </authorList>
    </citation>
    <scope>NUCLEOTIDE SEQUENCE [LARGE SCALE GENOMIC DNA]</scope>
    <source>
        <strain evidence="3">CCM 5085</strain>
    </source>
</reference>
<gene>
    <name evidence="1" type="ORF">BTJ66_09090</name>
    <name evidence="2" type="ORF">MNY58_10385</name>
</gene>
<dbReference type="Proteomes" id="UP001056588">
    <property type="component" value="Chromosome"/>
</dbReference>
<keyword evidence="1" id="KW-0946">Virion</keyword>
<evidence type="ECO:0000313" key="1">
    <source>
        <dbReference type="EMBL" id="PHK49315.1"/>
    </source>
</evidence>
<dbReference type="OrthoDB" id="2404043at2"/>
<protein>
    <submittedName>
        <fullName evidence="1">Spore coat protein</fullName>
    </submittedName>
</protein>